<evidence type="ECO:0000256" key="3">
    <source>
        <dbReference type="ARBA" id="ARBA00022475"/>
    </source>
</evidence>
<dbReference type="Pfam" id="PF01569">
    <property type="entry name" value="PAP2"/>
    <property type="match status" value="1"/>
</dbReference>
<protein>
    <recommendedName>
        <fullName evidence="2">undecaprenyl-diphosphate phosphatase</fullName>
        <ecNumber evidence="2">3.6.1.27</ecNumber>
    </recommendedName>
    <alternativeName>
        <fullName evidence="8">Undecaprenyl pyrophosphate phosphatase</fullName>
    </alternativeName>
</protein>
<name>A0A348HEW9_9GAMM</name>
<keyword evidence="6 10" id="KW-1133">Transmembrane helix</keyword>
<feature type="transmembrane region" description="Helical" evidence="10">
    <location>
        <begin position="135"/>
        <end position="155"/>
    </location>
</feature>
<evidence type="ECO:0000256" key="6">
    <source>
        <dbReference type="ARBA" id="ARBA00022989"/>
    </source>
</evidence>
<comment type="catalytic activity">
    <reaction evidence="9">
        <text>di-trans,octa-cis-undecaprenyl diphosphate + H2O = di-trans,octa-cis-undecaprenyl phosphate + phosphate + H(+)</text>
        <dbReference type="Rhea" id="RHEA:28094"/>
        <dbReference type="ChEBI" id="CHEBI:15377"/>
        <dbReference type="ChEBI" id="CHEBI:15378"/>
        <dbReference type="ChEBI" id="CHEBI:43474"/>
        <dbReference type="ChEBI" id="CHEBI:58405"/>
        <dbReference type="ChEBI" id="CHEBI:60392"/>
        <dbReference type="EC" id="3.6.1.27"/>
    </reaction>
</comment>
<dbReference type="EC" id="3.6.1.27" evidence="2"/>
<dbReference type="RefSeq" id="WP_324603189.1">
    <property type="nucleotide sequence ID" value="NZ_AP018933.1"/>
</dbReference>
<dbReference type="SMART" id="SM00014">
    <property type="entry name" value="acidPPc"/>
    <property type="match status" value="1"/>
</dbReference>
<keyword evidence="5" id="KW-0378">Hydrolase</keyword>
<dbReference type="Proteomes" id="UP000267342">
    <property type="component" value="Chromosome"/>
</dbReference>
<keyword evidence="13" id="KW-1185">Reference proteome</keyword>
<feature type="transmembrane region" description="Helical" evidence="10">
    <location>
        <begin position="65"/>
        <end position="85"/>
    </location>
</feature>
<reference evidence="12 13" key="1">
    <citation type="submission" date="2018-09" db="EMBL/GenBank/DDBJ databases">
        <title>Zymobacter palmae IAM14233 (=T109) whole genome analysis.</title>
        <authorList>
            <person name="Yanase H."/>
        </authorList>
    </citation>
    <scope>NUCLEOTIDE SEQUENCE [LARGE SCALE GENOMIC DNA]</scope>
    <source>
        <strain evidence="12 13">IAM14233</strain>
    </source>
</reference>
<evidence type="ECO:0000256" key="2">
    <source>
        <dbReference type="ARBA" id="ARBA00012374"/>
    </source>
</evidence>
<proteinExistence type="predicted"/>
<feature type="transmembrane region" description="Helical" evidence="10">
    <location>
        <begin position="161"/>
        <end position="183"/>
    </location>
</feature>
<feature type="transmembrane region" description="Helical" evidence="10">
    <location>
        <begin position="40"/>
        <end position="59"/>
    </location>
</feature>
<dbReference type="InterPro" id="IPR036938">
    <property type="entry name" value="PAP2/HPO_sf"/>
</dbReference>
<evidence type="ECO:0000259" key="11">
    <source>
        <dbReference type="SMART" id="SM00014"/>
    </source>
</evidence>
<evidence type="ECO:0000256" key="8">
    <source>
        <dbReference type="ARBA" id="ARBA00032707"/>
    </source>
</evidence>
<evidence type="ECO:0000256" key="10">
    <source>
        <dbReference type="SAM" id="Phobius"/>
    </source>
</evidence>
<feature type="domain" description="Phosphatidic acid phosphatase type 2/haloperoxidase" evidence="11">
    <location>
        <begin position="65"/>
        <end position="176"/>
    </location>
</feature>
<dbReference type="PANTHER" id="PTHR14969:SF62">
    <property type="entry name" value="DECAPRENYLPHOSPHORYL-5-PHOSPHORIBOSE PHOSPHATASE RV3807C-RELATED"/>
    <property type="match status" value="1"/>
</dbReference>
<evidence type="ECO:0000256" key="7">
    <source>
        <dbReference type="ARBA" id="ARBA00023136"/>
    </source>
</evidence>
<dbReference type="AlphaFoldDB" id="A0A348HEW9"/>
<sequence>MMRDRRHAVFKHLDMLEWKACRRCTRLGSYRPVLWLLQKASWLGDYPAWIAVCLMLPVLHGKLGWIMAVSWGVSAAIGGLLYRLIKNKLCRERPYISFDLIPCTMPPLDRYSFPSGHTLHAVMFTTLAWQYEPRLLIGVIPFAIIVMLSRVILGLHYISDVIAGALIGYGVAQLSILAIDSAFPNLLG</sequence>
<dbReference type="STRING" id="1123510.GCA_000620025_00405"/>
<keyword evidence="3" id="KW-1003">Cell membrane</keyword>
<dbReference type="InterPro" id="IPR000326">
    <property type="entry name" value="PAP2/HPO"/>
</dbReference>
<accession>A0A348HEW9</accession>
<evidence type="ECO:0000256" key="4">
    <source>
        <dbReference type="ARBA" id="ARBA00022692"/>
    </source>
</evidence>
<evidence type="ECO:0000313" key="13">
    <source>
        <dbReference type="Proteomes" id="UP000267342"/>
    </source>
</evidence>
<organism evidence="12 13">
    <name type="scientific">Zymobacter palmae</name>
    <dbReference type="NCBI Taxonomy" id="33074"/>
    <lineage>
        <taxon>Bacteria</taxon>
        <taxon>Pseudomonadati</taxon>
        <taxon>Pseudomonadota</taxon>
        <taxon>Gammaproteobacteria</taxon>
        <taxon>Oceanospirillales</taxon>
        <taxon>Halomonadaceae</taxon>
        <taxon>Zymobacter group</taxon>
        <taxon>Zymobacter</taxon>
    </lineage>
</organism>
<keyword evidence="4 10" id="KW-0812">Transmembrane</keyword>
<evidence type="ECO:0000256" key="9">
    <source>
        <dbReference type="ARBA" id="ARBA00047594"/>
    </source>
</evidence>
<dbReference type="EMBL" id="AP018933">
    <property type="protein sequence ID" value="BBG30171.1"/>
    <property type="molecule type" value="Genomic_DNA"/>
</dbReference>
<evidence type="ECO:0000256" key="1">
    <source>
        <dbReference type="ARBA" id="ARBA00004651"/>
    </source>
</evidence>
<dbReference type="KEGG" id="zpl:ZBT109_1411"/>
<gene>
    <name evidence="12" type="ORF">ZBT109_1411</name>
</gene>
<dbReference type="CDD" id="cd01610">
    <property type="entry name" value="PAP2_like"/>
    <property type="match status" value="1"/>
</dbReference>
<dbReference type="SUPFAM" id="SSF48317">
    <property type="entry name" value="Acid phosphatase/Vanadium-dependent haloperoxidase"/>
    <property type="match status" value="1"/>
</dbReference>
<dbReference type="PANTHER" id="PTHR14969">
    <property type="entry name" value="SPHINGOSINE-1-PHOSPHATE PHOSPHOHYDROLASE"/>
    <property type="match status" value="1"/>
</dbReference>
<keyword evidence="7 10" id="KW-0472">Membrane</keyword>
<evidence type="ECO:0000313" key="12">
    <source>
        <dbReference type="EMBL" id="BBG30171.1"/>
    </source>
</evidence>
<dbReference type="GO" id="GO:0050380">
    <property type="term" value="F:undecaprenyl-diphosphatase activity"/>
    <property type="evidence" value="ECO:0007669"/>
    <property type="project" value="UniProtKB-EC"/>
</dbReference>
<dbReference type="Gene3D" id="1.20.144.10">
    <property type="entry name" value="Phosphatidic acid phosphatase type 2/haloperoxidase"/>
    <property type="match status" value="1"/>
</dbReference>
<evidence type="ECO:0000256" key="5">
    <source>
        <dbReference type="ARBA" id="ARBA00022801"/>
    </source>
</evidence>
<comment type="subcellular location">
    <subcellularLocation>
        <location evidence="1">Cell membrane</location>
        <topology evidence="1">Multi-pass membrane protein</topology>
    </subcellularLocation>
</comment>
<dbReference type="GO" id="GO:0005886">
    <property type="term" value="C:plasma membrane"/>
    <property type="evidence" value="ECO:0007669"/>
    <property type="project" value="UniProtKB-SubCell"/>
</dbReference>